<dbReference type="Pfam" id="PF07687">
    <property type="entry name" value="M20_dimer"/>
    <property type="match status" value="1"/>
</dbReference>
<dbReference type="GO" id="GO:0006526">
    <property type="term" value="P:L-arginine biosynthetic process"/>
    <property type="evidence" value="ECO:0007669"/>
    <property type="project" value="TreeGrafter"/>
</dbReference>
<keyword evidence="7" id="KW-0224">Dipeptidase</keyword>
<accession>A0A7G1GBC5</accession>
<keyword evidence="5" id="KW-0378">Hydrolase</keyword>
<dbReference type="GO" id="GO:0016805">
    <property type="term" value="F:dipeptidase activity"/>
    <property type="evidence" value="ECO:0007669"/>
    <property type="project" value="UniProtKB-KW"/>
</dbReference>
<evidence type="ECO:0000256" key="3">
    <source>
        <dbReference type="ARBA" id="ARBA00022670"/>
    </source>
</evidence>
<evidence type="ECO:0000256" key="6">
    <source>
        <dbReference type="ARBA" id="ARBA00022833"/>
    </source>
</evidence>
<dbReference type="KEGG" id="ocy:OSSY52_18230"/>
<dbReference type="InterPro" id="IPR001261">
    <property type="entry name" value="ArgE/DapE_CS"/>
</dbReference>
<dbReference type="InterPro" id="IPR002933">
    <property type="entry name" value="Peptidase_M20"/>
</dbReference>
<dbReference type="GO" id="GO:0008237">
    <property type="term" value="F:metallopeptidase activity"/>
    <property type="evidence" value="ECO:0007669"/>
    <property type="project" value="UniProtKB-KW"/>
</dbReference>
<dbReference type="PROSITE" id="PS00759">
    <property type="entry name" value="ARGE_DAPE_CPG2_2"/>
    <property type="match status" value="1"/>
</dbReference>
<dbReference type="SUPFAM" id="SSF55031">
    <property type="entry name" value="Bacterial exopeptidase dimerisation domain"/>
    <property type="match status" value="1"/>
</dbReference>
<keyword evidence="3" id="KW-0645">Protease</keyword>
<keyword evidence="11" id="KW-1185">Reference proteome</keyword>
<dbReference type="Pfam" id="PF01546">
    <property type="entry name" value="Peptidase_M20"/>
    <property type="match status" value="1"/>
</dbReference>
<gene>
    <name evidence="10" type="ORF">OSSY52_18230</name>
</gene>
<dbReference type="PROSITE" id="PS00758">
    <property type="entry name" value="ARGE_DAPE_CPG2_1"/>
    <property type="match status" value="1"/>
</dbReference>
<dbReference type="PANTHER" id="PTHR43808">
    <property type="entry name" value="ACETYLORNITHINE DEACETYLASE"/>
    <property type="match status" value="1"/>
</dbReference>
<sequence>MNINTDIYKDKLIDSLKKLISIPSVLDENDSNYPFGKNINDALNETLKLCTTLGFKTYRDENGYYGYAEIGQGEELIGILGHLDVVPAGELSNWKFPPFECTVHNEKLYGRGTQDDKGPLLSAIYGTKALMDSGFNFKKRVRFIFGVDEENLWRGINKYLEKEETPSVGFTPDSVFPLIYAEKGLLQATLSSKTNTNIFLDGGKALNAVPDKIIYSSEKIDELEKELKILNYNYSRKNDEIIIHGKSAHASTPQHGINAISRLCIALKNIGIESNTINFIANEIKETYNGELIIPNCEDDVSGKLTINIGRIFINSEKEELGMDIRIPVTIKKETVVNKIKEKASLYGLDYNEYDYLDSIYIPKDHFLIKTLRKVYEEETGLDSTPLTSGGATYARAIKNCVAFGAIFPDSAETEHQPNEYIEIKDLVKCMNIYSKAIFELAK</sequence>
<dbReference type="GO" id="GO:0006508">
    <property type="term" value="P:proteolysis"/>
    <property type="evidence" value="ECO:0007669"/>
    <property type="project" value="UniProtKB-KW"/>
</dbReference>
<evidence type="ECO:0000313" key="11">
    <source>
        <dbReference type="Proteomes" id="UP000516361"/>
    </source>
</evidence>
<protein>
    <submittedName>
        <fullName evidence="10">Peptidase</fullName>
    </submittedName>
</protein>
<dbReference type="RefSeq" id="WP_190614383.1">
    <property type="nucleotide sequence ID" value="NZ_AP018712.1"/>
</dbReference>
<evidence type="ECO:0000256" key="2">
    <source>
        <dbReference type="ARBA" id="ARBA00006247"/>
    </source>
</evidence>
<dbReference type="AlphaFoldDB" id="A0A7G1GBC5"/>
<proteinExistence type="inferred from homology"/>
<comment type="cofactor">
    <cofactor evidence="1">
        <name>Zn(2+)</name>
        <dbReference type="ChEBI" id="CHEBI:29105"/>
    </cofactor>
</comment>
<comment type="similarity">
    <text evidence="2">Belongs to the peptidase M20A family.</text>
</comment>
<dbReference type="InterPro" id="IPR011650">
    <property type="entry name" value="Peptidase_M20_dimer"/>
</dbReference>
<evidence type="ECO:0000259" key="9">
    <source>
        <dbReference type="Pfam" id="PF07687"/>
    </source>
</evidence>
<reference evidence="10 11" key="1">
    <citation type="submission" date="2018-06" db="EMBL/GenBank/DDBJ databases">
        <title>Genome sequencing of Oceanotoga sp. sy52.</title>
        <authorList>
            <person name="Mori K."/>
        </authorList>
    </citation>
    <scope>NUCLEOTIDE SEQUENCE [LARGE SCALE GENOMIC DNA]</scope>
    <source>
        <strain evidence="11">sy52</strain>
    </source>
</reference>
<dbReference type="SUPFAM" id="SSF53187">
    <property type="entry name" value="Zn-dependent exopeptidases"/>
    <property type="match status" value="1"/>
</dbReference>
<dbReference type="GO" id="GO:0008270">
    <property type="term" value="F:zinc ion binding"/>
    <property type="evidence" value="ECO:0007669"/>
    <property type="project" value="InterPro"/>
</dbReference>
<dbReference type="InterPro" id="IPR036264">
    <property type="entry name" value="Bact_exopeptidase_dim_dom"/>
</dbReference>
<keyword evidence="8" id="KW-0482">Metalloprotease</keyword>
<dbReference type="InterPro" id="IPR010964">
    <property type="entry name" value="M20A_pepV-rel"/>
</dbReference>
<name>A0A7G1GBC5_9BACT</name>
<evidence type="ECO:0000256" key="4">
    <source>
        <dbReference type="ARBA" id="ARBA00022723"/>
    </source>
</evidence>
<evidence type="ECO:0000256" key="7">
    <source>
        <dbReference type="ARBA" id="ARBA00022997"/>
    </source>
</evidence>
<dbReference type="FunCoup" id="A0A7G1GBC5">
    <property type="interactions" value="56"/>
</dbReference>
<dbReference type="NCBIfam" id="TIGR01887">
    <property type="entry name" value="dipeptidaselike"/>
    <property type="match status" value="1"/>
</dbReference>
<evidence type="ECO:0000256" key="1">
    <source>
        <dbReference type="ARBA" id="ARBA00001947"/>
    </source>
</evidence>
<dbReference type="Gene3D" id="3.30.70.360">
    <property type="match status" value="2"/>
</dbReference>
<organism evidence="10 11">
    <name type="scientific">Tepiditoga spiralis</name>
    <dbReference type="NCBI Taxonomy" id="2108365"/>
    <lineage>
        <taxon>Bacteria</taxon>
        <taxon>Thermotogati</taxon>
        <taxon>Thermotogota</taxon>
        <taxon>Thermotogae</taxon>
        <taxon>Petrotogales</taxon>
        <taxon>Petrotogaceae</taxon>
        <taxon>Tepiditoga</taxon>
    </lineage>
</organism>
<dbReference type="PANTHER" id="PTHR43808:SF31">
    <property type="entry name" value="N-ACETYL-L-CITRULLINE DEACETYLASE"/>
    <property type="match status" value="1"/>
</dbReference>
<dbReference type="InterPro" id="IPR050072">
    <property type="entry name" value="Peptidase_M20A"/>
</dbReference>
<dbReference type="EMBL" id="AP018712">
    <property type="protein sequence ID" value="BBE31682.1"/>
    <property type="molecule type" value="Genomic_DNA"/>
</dbReference>
<evidence type="ECO:0000256" key="8">
    <source>
        <dbReference type="ARBA" id="ARBA00023049"/>
    </source>
</evidence>
<dbReference type="Gene3D" id="3.40.630.10">
    <property type="entry name" value="Zn peptidases"/>
    <property type="match status" value="1"/>
</dbReference>
<evidence type="ECO:0000313" key="10">
    <source>
        <dbReference type="EMBL" id="BBE31682.1"/>
    </source>
</evidence>
<dbReference type="GO" id="GO:0008777">
    <property type="term" value="F:acetylornithine deacetylase activity"/>
    <property type="evidence" value="ECO:0007669"/>
    <property type="project" value="TreeGrafter"/>
</dbReference>
<evidence type="ECO:0000256" key="5">
    <source>
        <dbReference type="ARBA" id="ARBA00022801"/>
    </source>
</evidence>
<keyword evidence="6" id="KW-0862">Zinc</keyword>
<keyword evidence="4" id="KW-0479">Metal-binding</keyword>
<dbReference type="NCBIfam" id="NF005542">
    <property type="entry name" value="PRK07205.1"/>
    <property type="match status" value="1"/>
</dbReference>
<dbReference type="Proteomes" id="UP000516361">
    <property type="component" value="Chromosome"/>
</dbReference>
<dbReference type="CDD" id="cd03888">
    <property type="entry name" value="M20_PepV"/>
    <property type="match status" value="1"/>
</dbReference>
<dbReference type="InParanoid" id="A0A7G1GBC5"/>
<feature type="domain" description="Peptidase M20 dimerisation" evidence="9">
    <location>
        <begin position="240"/>
        <end position="313"/>
    </location>
</feature>